<organism evidence="1 2">
    <name type="scientific">Piromyces finnis</name>
    <dbReference type="NCBI Taxonomy" id="1754191"/>
    <lineage>
        <taxon>Eukaryota</taxon>
        <taxon>Fungi</taxon>
        <taxon>Fungi incertae sedis</taxon>
        <taxon>Chytridiomycota</taxon>
        <taxon>Chytridiomycota incertae sedis</taxon>
        <taxon>Neocallimastigomycetes</taxon>
        <taxon>Neocallimastigales</taxon>
        <taxon>Neocallimastigaceae</taxon>
        <taxon>Piromyces</taxon>
    </lineage>
</organism>
<dbReference type="EMBL" id="MCFH01000059">
    <property type="protein sequence ID" value="ORX42876.1"/>
    <property type="molecule type" value="Genomic_DNA"/>
</dbReference>
<name>A0A1Y1UXG5_9FUNG</name>
<keyword evidence="2" id="KW-1185">Reference proteome</keyword>
<evidence type="ECO:0000313" key="2">
    <source>
        <dbReference type="Proteomes" id="UP000193719"/>
    </source>
</evidence>
<reference evidence="1 2" key="2">
    <citation type="submission" date="2016-08" db="EMBL/GenBank/DDBJ databases">
        <title>Pervasive Adenine N6-methylation of Active Genes in Fungi.</title>
        <authorList>
            <consortium name="DOE Joint Genome Institute"/>
            <person name="Mondo S.J."/>
            <person name="Dannebaum R.O."/>
            <person name="Kuo R.C."/>
            <person name="Labutti K."/>
            <person name="Haridas S."/>
            <person name="Kuo A."/>
            <person name="Salamov A."/>
            <person name="Ahrendt S.R."/>
            <person name="Lipzen A."/>
            <person name="Sullivan W."/>
            <person name="Andreopoulos W.B."/>
            <person name="Clum A."/>
            <person name="Lindquist E."/>
            <person name="Daum C."/>
            <person name="Ramamoorthy G.K."/>
            <person name="Gryganskyi A."/>
            <person name="Culley D."/>
            <person name="Magnuson J.K."/>
            <person name="James T.Y."/>
            <person name="O'Malley M.A."/>
            <person name="Stajich J.E."/>
            <person name="Spatafora J.W."/>
            <person name="Visel A."/>
            <person name="Grigoriev I.V."/>
        </authorList>
    </citation>
    <scope>NUCLEOTIDE SEQUENCE [LARGE SCALE GENOMIC DNA]</scope>
    <source>
        <strain evidence="2">finn</strain>
    </source>
</reference>
<dbReference type="Proteomes" id="UP000193719">
    <property type="component" value="Unassembled WGS sequence"/>
</dbReference>
<gene>
    <name evidence="1" type="ORF">BCR36DRAFT_305717</name>
</gene>
<feature type="non-terminal residue" evidence="1">
    <location>
        <position position="1"/>
    </location>
</feature>
<sequence length="99" mass="11249">CKNRNGFIGICIEKNTCITRGGHYEDNNCPNDGKSIKCCDSIPCKKDNVEEQCMFKHNSIDNKYSEFKDLCPGESDFLCYIEKPKVIYLKAKENIGSNV</sequence>
<proteinExistence type="predicted"/>
<evidence type="ECO:0000313" key="1">
    <source>
        <dbReference type="EMBL" id="ORX42876.1"/>
    </source>
</evidence>
<protein>
    <submittedName>
        <fullName evidence="1">Uncharacterized protein</fullName>
    </submittedName>
</protein>
<dbReference type="AlphaFoldDB" id="A0A1Y1UXG5"/>
<accession>A0A1Y1UXG5</accession>
<comment type="caution">
    <text evidence="1">The sequence shown here is derived from an EMBL/GenBank/DDBJ whole genome shotgun (WGS) entry which is preliminary data.</text>
</comment>
<reference evidence="1 2" key="1">
    <citation type="submission" date="2016-08" db="EMBL/GenBank/DDBJ databases">
        <title>Genomes of anaerobic fungi encode conserved fungal cellulosomes for biomass hydrolysis.</title>
        <authorList>
            <consortium name="DOE Joint Genome Institute"/>
            <person name="Haitjema C.H."/>
            <person name="Gilmore S.P."/>
            <person name="Henske J.K."/>
            <person name="Solomon K.V."/>
            <person name="De Groot R."/>
            <person name="Kuo A."/>
            <person name="Mondo S.J."/>
            <person name="Salamov A.A."/>
            <person name="Labutti K."/>
            <person name="Zhao Z."/>
            <person name="Chiniquy J."/>
            <person name="Barry K."/>
            <person name="Brewer H.M."/>
            <person name="Purvine S.O."/>
            <person name="Wright A.T."/>
            <person name="Boxma B."/>
            <person name="Van Alen T."/>
            <person name="Hackstein J.H."/>
            <person name="Baker S.E."/>
            <person name="Grigoriev I.V."/>
            <person name="O'Malley M.A."/>
        </authorList>
    </citation>
    <scope>NUCLEOTIDE SEQUENCE [LARGE SCALE GENOMIC DNA]</scope>
    <source>
        <strain evidence="2">finn</strain>
    </source>
</reference>